<sequence>MSANFFTNDAIIIERQIDDLPKLVSTNPDELSYIYEIDNCVKWIQNHNFKKVCLQFPDYMLTDASEVAKSLQNRLQQTVYILGDTAYESCCIDYIAAAHVEADAIIHFGPVCFSKPTETTPCLRIFEKYPLDLNKLRLVLTNHANSIIVLDTPYAVHANLIRQTFNNLIVITDDFVHTASSVIIVGNNLRKILNFKLAHKLTEVFYYDPITTTLTNYDEDLKVLKRRHFLVETIKDSITFGIIIGTVSVKNYFSAIERVKKLIRVHGKKYYVISVGKPTVAKLANFLEIDVYVVITCGMNEIYDSRDFYKPIVTPYDMETALNPHWKDSHFSYDFNSYLTDLEISKEDVDNMLDDVSLITGKVRTSVKGMVVEDVGSEVATRESGALALNTNFGAGFLSQRGWKGLEQNLGCDQPDTVSEGRRGIAQGYQNETL</sequence>
<gene>
    <name evidence="8" type="ORF">RN001_010923</name>
</gene>
<dbReference type="EMBL" id="JARPUR010000004">
    <property type="protein sequence ID" value="KAK4878417.1"/>
    <property type="molecule type" value="Genomic_DNA"/>
</dbReference>
<dbReference type="Gene3D" id="3.40.50.11840">
    <property type="entry name" value="Diphthamide synthesis DPH1/DPH2 domain 1"/>
    <property type="match status" value="1"/>
</dbReference>
<evidence type="ECO:0000256" key="3">
    <source>
        <dbReference type="ARBA" id="ARBA00006179"/>
    </source>
</evidence>
<comment type="cofactor">
    <cofactor evidence="1">
        <name>[4Fe-4S] cluster</name>
        <dbReference type="ChEBI" id="CHEBI:49883"/>
    </cofactor>
</comment>
<evidence type="ECO:0000313" key="9">
    <source>
        <dbReference type="Proteomes" id="UP001353858"/>
    </source>
</evidence>
<dbReference type="SFLD" id="SFLDS00032">
    <property type="entry name" value="Radical_SAM_3-amino-3-carboxyp"/>
    <property type="match status" value="1"/>
</dbReference>
<dbReference type="PANTHER" id="PTHR10762">
    <property type="entry name" value="DIPHTHAMIDE BIOSYNTHESIS PROTEIN"/>
    <property type="match status" value="1"/>
</dbReference>
<dbReference type="GO" id="GO:0017183">
    <property type="term" value="P:protein histidyl modification to diphthamide"/>
    <property type="evidence" value="ECO:0007669"/>
    <property type="project" value="InterPro"/>
</dbReference>
<evidence type="ECO:0000256" key="5">
    <source>
        <dbReference type="ARBA" id="ARBA00023004"/>
    </source>
</evidence>
<keyword evidence="5" id="KW-0408">Iron</keyword>
<dbReference type="GO" id="GO:0090560">
    <property type="term" value="F:2-(3-amino-3-carboxypropyl)histidine synthase activity"/>
    <property type="evidence" value="ECO:0007669"/>
    <property type="project" value="InterPro"/>
</dbReference>
<evidence type="ECO:0000313" key="8">
    <source>
        <dbReference type="EMBL" id="KAK4878417.1"/>
    </source>
</evidence>
<organism evidence="8 9">
    <name type="scientific">Aquatica leii</name>
    <dbReference type="NCBI Taxonomy" id="1421715"/>
    <lineage>
        <taxon>Eukaryota</taxon>
        <taxon>Metazoa</taxon>
        <taxon>Ecdysozoa</taxon>
        <taxon>Arthropoda</taxon>
        <taxon>Hexapoda</taxon>
        <taxon>Insecta</taxon>
        <taxon>Pterygota</taxon>
        <taxon>Neoptera</taxon>
        <taxon>Endopterygota</taxon>
        <taxon>Coleoptera</taxon>
        <taxon>Polyphaga</taxon>
        <taxon>Elateriformia</taxon>
        <taxon>Elateroidea</taxon>
        <taxon>Lampyridae</taxon>
        <taxon>Luciolinae</taxon>
        <taxon>Aquatica</taxon>
    </lineage>
</organism>
<dbReference type="Proteomes" id="UP001353858">
    <property type="component" value="Unassembled WGS sequence"/>
</dbReference>
<dbReference type="InterPro" id="IPR042265">
    <property type="entry name" value="DPH1/DPH2_3"/>
</dbReference>
<keyword evidence="6" id="KW-0411">Iron-sulfur</keyword>
<feature type="region of interest" description="Disordered" evidence="7">
    <location>
        <begin position="414"/>
        <end position="434"/>
    </location>
</feature>
<dbReference type="AlphaFoldDB" id="A0AAN7SES3"/>
<dbReference type="GO" id="GO:0046872">
    <property type="term" value="F:metal ion binding"/>
    <property type="evidence" value="ECO:0007669"/>
    <property type="project" value="UniProtKB-KW"/>
</dbReference>
<dbReference type="InterPro" id="IPR042263">
    <property type="entry name" value="DPH1/DPH2_1"/>
</dbReference>
<dbReference type="Gene3D" id="3.40.50.11860">
    <property type="entry name" value="Diphthamide synthesis DPH1/DPH2 domain 3"/>
    <property type="match status" value="1"/>
</dbReference>
<comment type="pathway">
    <text evidence="2">Protein modification; peptidyl-diphthamide biosynthesis.</text>
</comment>
<evidence type="ECO:0000256" key="4">
    <source>
        <dbReference type="ARBA" id="ARBA00022723"/>
    </source>
</evidence>
<name>A0AAN7SES3_9COLE</name>
<dbReference type="InterPro" id="IPR016435">
    <property type="entry name" value="DPH1/DPH2"/>
</dbReference>
<dbReference type="Pfam" id="PF01866">
    <property type="entry name" value="Diphthamide_syn"/>
    <property type="match status" value="1"/>
</dbReference>
<dbReference type="NCBIfam" id="TIGR00322">
    <property type="entry name" value="diphth2_R"/>
    <property type="match status" value="1"/>
</dbReference>
<dbReference type="GO" id="GO:0051536">
    <property type="term" value="F:iron-sulfur cluster binding"/>
    <property type="evidence" value="ECO:0007669"/>
    <property type="project" value="UniProtKB-KW"/>
</dbReference>
<reference evidence="9" key="1">
    <citation type="submission" date="2023-01" db="EMBL/GenBank/DDBJ databases">
        <title>Key to firefly adult light organ development and bioluminescence: homeobox transcription factors regulate luciferase expression and transportation to peroxisome.</title>
        <authorList>
            <person name="Fu X."/>
        </authorList>
    </citation>
    <scope>NUCLEOTIDE SEQUENCE [LARGE SCALE GENOMIC DNA]</scope>
</reference>
<evidence type="ECO:0008006" key="10">
    <source>
        <dbReference type="Google" id="ProtNLM"/>
    </source>
</evidence>
<evidence type="ECO:0000256" key="6">
    <source>
        <dbReference type="ARBA" id="ARBA00023014"/>
    </source>
</evidence>
<evidence type="ECO:0000256" key="2">
    <source>
        <dbReference type="ARBA" id="ARBA00005156"/>
    </source>
</evidence>
<evidence type="ECO:0000256" key="1">
    <source>
        <dbReference type="ARBA" id="ARBA00001966"/>
    </source>
</evidence>
<dbReference type="FunFam" id="3.40.50.11860:FF:000001">
    <property type="entry name" value="2-(3-amino-3-carboxypropyl)histidine synthase subunit 2"/>
    <property type="match status" value="1"/>
</dbReference>
<protein>
    <recommendedName>
        <fullName evidence="10">2-(3-amino-3-carboxypropyl)histidine synthase</fullName>
    </recommendedName>
</protein>
<keyword evidence="9" id="KW-1185">Reference proteome</keyword>
<accession>A0AAN7SES3</accession>
<dbReference type="PANTHER" id="PTHR10762:SF2">
    <property type="entry name" value="2-(3-AMINO-3-CARBOXYPROPYL)HISTIDINE SYNTHASE SUBUNIT 2"/>
    <property type="match status" value="1"/>
</dbReference>
<comment type="caution">
    <text evidence="8">The sequence shown here is derived from an EMBL/GenBank/DDBJ whole genome shotgun (WGS) entry which is preliminary data.</text>
</comment>
<evidence type="ECO:0000256" key="7">
    <source>
        <dbReference type="SAM" id="MobiDB-lite"/>
    </source>
</evidence>
<proteinExistence type="inferred from homology"/>
<comment type="similarity">
    <text evidence="3">Belongs to the DPH1/DPH2 family. DPH2 subfamily.</text>
</comment>
<keyword evidence="4" id="KW-0479">Metal-binding</keyword>